<proteinExistence type="predicted"/>
<reference evidence="1" key="1">
    <citation type="journal article" date="2020" name="mSystems">
        <title>Genome- and Community-Level Interaction Insights into Carbon Utilization and Element Cycling Functions of Hydrothermarchaeota in Hydrothermal Sediment.</title>
        <authorList>
            <person name="Zhou Z."/>
            <person name="Liu Y."/>
            <person name="Xu W."/>
            <person name="Pan J."/>
            <person name="Luo Z.H."/>
            <person name="Li M."/>
        </authorList>
    </citation>
    <scope>NUCLEOTIDE SEQUENCE [LARGE SCALE GENOMIC DNA]</scope>
    <source>
        <strain evidence="1">SpSt-258</strain>
    </source>
</reference>
<dbReference type="Gene3D" id="3.40.630.10">
    <property type="entry name" value="Zn peptidases"/>
    <property type="match status" value="1"/>
</dbReference>
<accession>A0A7V0Z6A7</accession>
<evidence type="ECO:0000313" key="1">
    <source>
        <dbReference type="EMBL" id="HDY59456.1"/>
    </source>
</evidence>
<name>A0A7V0Z6A7_UNCW3</name>
<gene>
    <name evidence="1" type="ORF">ENP86_07895</name>
</gene>
<dbReference type="AlphaFoldDB" id="A0A7V0Z6A7"/>
<sequence>MKMPIIDLLKYLKDCPNRIARRNWITRQLDAQKIPYIIENFQPDGANIIIQKSEKNKIIFSAHYDGNDLNDNLSSGAILLEILRNYRNDGYAMLLTDLEEERSRGMDAYIDQHGTDLPLIVLELCGSGNIVHLGELSFIPWPPFEEVSMDNDILTNLESCTSDLGFAYRRHITPPGDHLHYAMRGGKVGLLSNINEVDFEVINRMRTQTPPNRLFDGVDRNASVISRIPPFGGCTWENIQPTSLEKIYEIVKCYLNTKL</sequence>
<comment type="caution">
    <text evidence="1">The sequence shown here is derived from an EMBL/GenBank/DDBJ whole genome shotgun (WGS) entry which is preliminary data.</text>
</comment>
<dbReference type="EMBL" id="DSKY01000020">
    <property type="protein sequence ID" value="HDY59456.1"/>
    <property type="molecule type" value="Genomic_DNA"/>
</dbReference>
<dbReference type="SUPFAM" id="SSF53187">
    <property type="entry name" value="Zn-dependent exopeptidases"/>
    <property type="match status" value="1"/>
</dbReference>
<protein>
    <submittedName>
        <fullName evidence="1">Uncharacterized protein</fullName>
    </submittedName>
</protein>
<organism evidence="1">
    <name type="scientific">candidate division WOR-3 bacterium</name>
    <dbReference type="NCBI Taxonomy" id="2052148"/>
    <lineage>
        <taxon>Bacteria</taxon>
        <taxon>Bacteria division WOR-3</taxon>
    </lineage>
</organism>